<dbReference type="PRINTS" id="PR00153">
    <property type="entry name" value="CSAPPISMRASE"/>
</dbReference>
<proteinExistence type="inferred from homology"/>
<evidence type="ECO:0000256" key="2">
    <source>
        <dbReference type="ARBA" id="ARBA00023110"/>
    </source>
</evidence>
<reference evidence="6 7" key="1">
    <citation type="submission" date="2017-04" db="EMBL/GenBank/DDBJ databases">
        <authorList>
            <person name="Afonso C.L."/>
            <person name="Miller P.J."/>
            <person name="Scott M.A."/>
            <person name="Spackman E."/>
            <person name="Goraichik I."/>
            <person name="Dimitrov K.M."/>
            <person name="Suarez D.L."/>
            <person name="Swayne D.E."/>
        </authorList>
    </citation>
    <scope>NUCLEOTIDE SEQUENCE [LARGE SCALE GENOMIC DNA]</scope>
    <source>
        <strain evidence="6 7">DSM 23236</strain>
    </source>
</reference>
<comment type="catalytic activity">
    <reaction evidence="4">
        <text>[protein]-peptidylproline (omega=180) = [protein]-peptidylproline (omega=0)</text>
        <dbReference type="Rhea" id="RHEA:16237"/>
        <dbReference type="Rhea" id="RHEA-COMP:10747"/>
        <dbReference type="Rhea" id="RHEA-COMP:10748"/>
        <dbReference type="ChEBI" id="CHEBI:83833"/>
        <dbReference type="ChEBI" id="CHEBI:83834"/>
        <dbReference type="EC" id="5.2.1.8"/>
    </reaction>
</comment>
<dbReference type="OrthoDB" id="9807797at2"/>
<dbReference type="Pfam" id="PF00160">
    <property type="entry name" value="Pro_isomerase"/>
    <property type="match status" value="1"/>
</dbReference>
<dbReference type="InterPro" id="IPR002130">
    <property type="entry name" value="Cyclophilin-type_PPIase_dom"/>
</dbReference>
<feature type="chain" id="PRO_5010598497" description="Peptidyl-prolyl cis-trans isomerase" evidence="4">
    <location>
        <begin position="20"/>
        <end position="211"/>
    </location>
</feature>
<keyword evidence="2 4" id="KW-0697">Rotamase</keyword>
<evidence type="ECO:0000313" key="7">
    <source>
        <dbReference type="Proteomes" id="UP000192761"/>
    </source>
</evidence>
<evidence type="ECO:0000256" key="4">
    <source>
        <dbReference type="RuleBase" id="RU363019"/>
    </source>
</evidence>
<dbReference type="Proteomes" id="UP000192761">
    <property type="component" value="Unassembled WGS sequence"/>
</dbReference>
<evidence type="ECO:0000256" key="3">
    <source>
        <dbReference type="ARBA" id="ARBA00023235"/>
    </source>
</evidence>
<sequence length="211" mass="23015">MKHWILATTLLCASTLGFAAKASEPKAADAKPVHPQVEMVTSKGKIVIELFPEAAPESVANFQQYVKDKFYDGTIFHRVIAGFVAQGGGFDVKMKQKDTRPPIKIEAEKSFKAGFKNDRGTLAMARTNDPNSATSQFYINLKDNDFLNWPSRDGFGYTTFGKVVAGMDVVDEMAKVATQPGDVPVEPIVITSVRELPAAKDADKKTGKNSK</sequence>
<dbReference type="GO" id="GO:0003755">
    <property type="term" value="F:peptidyl-prolyl cis-trans isomerase activity"/>
    <property type="evidence" value="ECO:0007669"/>
    <property type="project" value="UniProtKB-UniRule"/>
</dbReference>
<dbReference type="PROSITE" id="PS00170">
    <property type="entry name" value="CSA_PPIASE_1"/>
    <property type="match status" value="1"/>
</dbReference>
<dbReference type="InterPro" id="IPR044665">
    <property type="entry name" value="E_coli_cyclophilin_A-like"/>
</dbReference>
<accession>A0A1W1XXV7</accession>
<dbReference type="InterPro" id="IPR029000">
    <property type="entry name" value="Cyclophilin-like_dom_sf"/>
</dbReference>
<protein>
    <recommendedName>
        <fullName evidence="4">Peptidyl-prolyl cis-trans isomerase</fullName>
        <shortName evidence="4">PPIase</shortName>
        <ecNumber evidence="4">5.2.1.8</ecNumber>
    </recommendedName>
</protein>
<dbReference type="EMBL" id="FWXD01000025">
    <property type="protein sequence ID" value="SMC28763.1"/>
    <property type="molecule type" value="Genomic_DNA"/>
</dbReference>
<keyword evidence="3 4" id="KW-0413">Isomerase</keyword>
<comment type="function">
    <text evidence="4">PPIases accelerate the folding of proteins. It catalyzes the cis-trans isomerization of proline imidic peptide bonds in oligopeptides.</text>
</comment>
<dbReference type="STRING" id="1121001.SAMN02745857_03391"/>
<evidence type="ECO:0000313" key="6">
    <source>
        <dbReference type="EMBL" id="SMC28763.1"/>
    </source>
</evidence>
<gene>
    <name evidence="6" type="ORF">SAMN02745857_03391</name>
</gene>
<dbReference type="PANTHER" id="PTHR43246">
    <property type="entry name" value="PEPTIDYL-PROLYL CIS-TRANS ISOMERASE CYP38, CHLOROPLASTIC"/>
    <property type="match status" value="1"/>
</dbReference>
<dbReference type="SUPFAM" id="SSF50891">
    <property type="entry name" value="Cyclophilin-like"/>
    <property type="match status" value="1"/>
</dbReference>
<dbReference type="PROSITE" id="PS50072">
    <property type="entry name" value="CSA_PPIASE_2"/>
    <property type="match status" value="1"/>
</dbReference>
<comment type="similarity">
    <text evidence="1 4">Belongs to the cyclophilin-type PPIase family.</text>
</comment>
<name>A0A1W1XXV7_9NEIS</name>
<feature type="domain" description="PPIase cyclophilin-type" evidence="5">
    <location>
        <begin position="44"/>
        <end position="195"/>
    </location>
</feature>
<keyword evidence="7" id="KW-1185">Reference proteome</keyword>
<evidence type="ECO:0000256" key="1">
    <source>
        <dbReference type="ARBA" id="ARBA00007365"/>
    </source>
</evidence>
<dbReference type="AlphaFoldDB" id="A0A1W1XXV7"/>
<feature type="signal peptide" evidence="4">
    <location>
        <begin position="1"/>
        <end position="19"/>
    </location>
</feature>
<dbReference type="GO" id="GO:0006457">
    <property type="term" value="P:protein folding"/>
    <property type="evidence" value="ECO:0007669"/>
    <property type="project" value="InterPro"/>
</dbReference>
<dbReference type="Gene3D" id="2.40.100.10">
    <property type="entry name" value="Cyclophilin-like"/>
    <property type="match status" value="1"/>
</dbReference>
<evidence type="ECO:0000259" key="5">
    <source>
        <dbReference type="PROSITE" id="PS50072"/>
    </source>
</evidence>
<organism evidence="6 7">
    <name type="scientific">Andreprevotia lacus DSM 23236</name>
    <dbReference type="NCBI Taxonomy" id="1121001"/>
    <lineage>
        <taxon>Bacteria</taxon>
        <taxon>Pseudomonadati</taxon>
        <taxon>Pseudomonadota</taxon>
        <taxon>Betaproteobacteria</taxon>
        <taxon>Neisseriales</taxon>
        <taxon>Chitinibacteraceae</taxon>
        <taxon>Andreprevotia</taxon>
    </lineage>
</organism>
<keyword evidence="4" id="KW-0732">Signal</keyword>
<dbReference type="EC" id="5.2.1.8" evidence="4"/>
<dbReference type="InterPro" id="IPR020892">
    <property type="entry name" value="Cyclophilin-type_PPIase_CS"/>
</dbReference>